<evidence type="ECO:0000313" key="2">
    <source>
        <dbReference type="EMBL" id="KAF9488745.1"/>
    </source>
</evidence>
<accession>A0A9P5ZLE2</accession>
<evidence type="ECO:0000256" key="1">
    <source>
        <dbReference type="SAM" id="MobiDB-lite"/>
    </source>
</evidence>
<feature type="region of interest" description="Disordered" evidence="1">
    <location>
        <begin position="126"/>
        <end position="173"/>
    </location>
</feature>
<keyword evidence="3" id="KW-1185">Reference proteome</keyword>
<sequence length="236" mass="26658">MADYLPTALMFKFGQPHNMVAELAYKWYDILPAKQEIEQPFKFRAYYNMKEKQMMPARYSADWLVRAMNIITSDWSVRMASEASDILPTVPPPGRVQLSCNTSRHVIVSDNGTRSGSPALRVLMQSESPLPTPASPMRKIKKGGKTKLQCPTTDGTNDEELQYPPVHSNTAGRITDRSKAHAINTPQHTHTLTSQPSATARKRVMEEERLAHDAEWYWAAEGSKWQSKKSNQALNL</sequence>
<name>A0A9P5ZLE2_PLEER</name>
<comment type="caution">
    <text evidence="2">The sequence shown here is derived from an EMBL/GenBank/DDBJ whole genome shotgun (WGS) entry which is preliminary data.</text>
</comment>
<gene>
    <name evidence="2" type="ORF">BDN71DRAFT_1435909</name>
</gene>
<dbReference type="EMBL" id="MU154699">
    <property type="protein sequence ID" value="KAF9488745.1"/>
    <property type="molecule type" value="Genomic_DNA"/>
</dbReference>
<dbReference type="AlphaFoldDB" id="A0A9P5ZLE2"/>
<evidence type="ECO:0000313" key="3">
    <source>
        <dbReference type="Proteomes" id="UP000807025"/>
    </source>
</evidence>
<reference evidence="2" key="1">
    <citation type="submission" date="2020-11" db="EMBL/GenBank/DDBJ databases">
        <authorList>
            <consortium name="DOE Joint Genome Institute"/>
            <person name="Ahrendt S."/>
            <person name="Riley R."/>
            <person name="Andreopoulos W."/>
            <person name="Labutti K."/>
            <person name="Pangilinan J."/>
            <person name="Ruiz-Duenas F.J."/>
            <person name="Barrasa J.M."/>
            <person name="Sanchez-Garcia M."/>
            <person name="Camarero S."/>
            <person name="Miyauchi S."/>
            <person name="Serrano A."/>
            <person name="Linde D."/>
            <person name="Babiker R."/>
            <person name="Drula E."/>
            <person name="Ayuso-Fernandez I."/>
            <person name="Pacheco R."/>
            <person name="Padilla G."/>
            <person name="Ferreira P."/>
            <person name="Barriuso J."/>
            <person name="Kellner H."/>
            <person name="Castanera R."/>
            <person name="Alfaro M."/>
            <person name="Ramirez L."/>
            <person name="Pisabarro A.G."/>
            <person name="Kuo A."/>
            <person name="Tritt A."/>
            <person name="Lipzen A."/>
            <person name="He G."/>
            <person name="Yan M."/>
            <person name="Ng V."/>
            <person name="Cullen D."/>
            <person name="Martin F."/>
            <person name="Rosso M.-N."/>
            <person name="Henrissat B."/>
            <person name="Hibbett D."/>
            <person name="Martinez A.T."/>
            <person name="Grigoriev I.V."/>
        </authorList>
    </citation>
    <scope>NUCLEOTIDE SEQUENCE</scope>
    <source>
        <strain evidence="2">ATCC 90797</strain>
    </source>
</reference>
<protein>
    <submittedName>
        <fullName evidence="2">Uncharacterized protein</fullName>
    </submittedName>
</protein>
<organism evidence="2 3">
    <name type="scientific">Pleurotus eryngii</name>
    <name type="common">Boletus of the steppes</name>
    <dbReference type="NCBI Taxonomy" id="5323"/>
    <lineage>
        <taxon>Eukaryota</taxon>
        <taxon>Fungi</taxon>
        <taxon>Dikarya</taxon>
        <taxon>Basidiomycota</taxon>
        <taxon>Agaricomycotina</taxon>
        <taxon>Agaricomycetes</taxon>
        <taxon>Agaricomycetidae</taxon>
        <taxon>Agaricales</taxon>
        <taxon>Pleurotineae</taxon>
        <taxon>Pleurotaceae</taxon>
        <taxon>Pleurotus</taxon>
    </lineage>
</organism>
<proteinExistence type="predicted"/>
<dbReference type="Proteomes" id="UP000807025">
    <property type="component" value="Unassembled WGS sequence"/>
</dbReference>